<evidence type="ECO:0000313" key="3">
    <source>
        <dbReference type="EMBL" id="CAD7671950.1"/>
    </source>
</evidence>
<comment type="caution">
    <text evidence="3">The sequence shown here is derived from an EMBL/GenBank/DDBJ whole genome shotgun (WGS) entry which is preliminary data.</text>
</comment>
<dbReference type="PROSITE" id="PS51497">
    <property type="entry name" value="UMA"/>
    <property type="match status" value="1"/>
</dbReference>
<name>A0A811Y2S0_NYCPR</name>
<evidence type="ECO:0000313" key="4">
    <source>
        <dbReference type="Proteomes" id="UP000645828"/>
    </source>
</evidence>
<dbReference type="Gene3D" id="1.20.120.1920">
    <property type="entry name" value="UBAP1 SOUBA domain"/>
    <property type="match status" value="1"/>
</dbReference>
<feature type="region of interest" description="Disordered" evidence="1">
    <location>
        <begin position="267"/>
        <end position="290"/>
    </location>
</feature>
<accession>A0A811Y2S0</accession>
<proteinExistence type="predicted"/>
<gene>
    <name evidence="3" type="ORF">NYPRO_LOCUS4745</name>
</gene>
<dbReference type="InterPro" id="IPR049467">
    <property type="entry name" value="UBAP-1-like_UBA2"/>
</dbReference>
<evidence type="ECO:0000259" key="2">
    <source>
        <dbReference type="PROSITE" id="PS51497"/>
    </source>
</evidence>
<organism evidence="3 4">
    <name type="scientific">Nyctereutes procyonoides</name>
    <name type="common">Raccoon dog</name>
    <name type="synonym">Canis procyonoides</name>
    <dbReference type="NCBI Taxonomy" id="34880"/>
    <lineage>
        <taxon>Eukaryota</taxon>
        <taxon>Metazoa</taxon>
        <taxon>Chordata</taxon>
        <taxon>Craniata</taxon>
        <taxon>Vertebrata</taxon>
        <taxon>Euteleostomi</taxon>
        <taxon>Mammalia</taxon>
        <taxon>Eutheria</taxon>
        <taxon>Laurasiatheria</taxon>
        <taxon>Carnivora</taxon>
        <taxon>Caniformia</taxon>
        <taxon>Canidae</taxon>
        <taxon>Nyctereutes</taxon>
    </lineage>
</organism>
<keyword evidence="4" id="KW-1185">Reference proteome</keyword>
<feature type="domain" description="UMA" evidence="2">
    <location>
        <begin position="17"/>
        <end position="63"/>
    </location>
</feature>
<dbReference type="GO" id="GO:0043162">
    <property type="term" value="P:ubiquitin-dependent protein catabolic process via the multivesicular body sorting pathway"/>
    <property type="evidence" value="ECO:0007669"/>
    <property type="project" value="InterPro"/>
</dbReference>
<protein>
    <submittedName>
        <fullName evidence="3">(raccoon dog) hypothetical protein</fullName>
    </submittedName>
</protein>
<sequence>MVMGGEVDDLHEIFSYLDDVPFKMGDKFKTTGKVNLSIGFSLPDCLQVWESEHKAKEVGAKVNAKSRPENDSKISFSKTHILSPPHTKADFNPADFECEESPFDNLELKTIVEKEELRNILILKQADLDIKPLYKTTGFITLPQLGNYEKMSLSSKSFPKLDSNDSNQKTAKLTSTLQSTSFPPNFSKSQVPNTPNCPQAYSELQTLSPSKWKCTEKVVNMSYSSEILDRFSTISAHGQLCEKGIDPLIVEEALEMHHKFKETGFELKPIKEGNDQDNALEDLKAPAGAS</sequence>
<dbReference type="GO" id="GO:0043130">
    <property type="term" value="F:ubiquitin binding"/>
    <property type="evidence" value="ECO:0007669"/>
    <property type="project" value="InterPro"/>
</dbReference>
<dbReference type="GO" id="GO:0000813">
    <property type="term" value="C:ESCRT I complex"/>
    <property type="evidence" value="ECO:0007669"/>
    <property type="project" value="InterPro"/>
</dbReference>
<dbReference type="EMBL" id="CAJHUB010000664">
    <property type="protein sequence ID" value="CAD7671950.1"/>
    <property type="molecule type" value="Genomic_DNA"/>
</dbReference>
<evidence type="ECO:0000256" key="1">
    <source>
        <dbReference type="SAM" id="MobiDB-lite"/>
    </source>
</evidence>
<dbReference type="AlphaFoldDB" id="A0A811Y2S0"/>
<dbReference type="PANTHER" id="PTHR15960:SF2">
    <property type="entry name" value="UBIQUITIN-ASSOCIATED PROTEIN 1"/>
    <property type="match status" value="1"/>
</dbReference>
<dbReference type="Pfam" id="PF21267">
    <property type="entry name" value="UBAP-1_UBA2"/>
    <property type="match status" value="1"/>
</dbReference>
<dbReference type="InterPro" id="IPR038870">
    <property type="entry name" value="UBAP1"/>
</dbReference>
<dbReference type="InterPro" id="IPR023340">
    <property type="entry name" value="UMA"/>
</dbReference>
<dbReference type="Proteomes" id="UP000645828">
    <property type="component" value="Unassembled WGS sequence"/>
</dbReference>
<dbReference type="InterPro" id="IPR042575">
    <property type="entry name" value="UBAP1_C"/>
</dbReference>
<dbReference type="PANTHER" id="PTHR15960">
    <property type="entry name" value="LD44032P"/>
    <property type="match status" value="1"/>
</dbReference>
<reference evidence="3" key="1">
    <citation type="submission" date="2020-12" db="EMBL/GenBank/DDBJ databases">
        <authorList>
            <consortium name="Molecular Ecology Group"/>
        </authorList>
    </citation>
    <scope>NUCLEOTIDE SEQUENCE</scope>
    <source>
        <strain evidence="3">TBG_1078</strain>
    </source>
</reference>